<evidence type="ECO:0000256" key="9">
    <source>
        <dbReference type="ARBA" id="ARBA00023288"/>
    </source>
</evidence>
<dbReference type="Gene3D" id="2.40.440.10">
    <property type="entry name" value="L,D-transpeptidase catalytic domain-like"/>
    <property type="match status" value="1"/>
</dbReference>
<protein>
    <submittedName>
        <fullName evidence="15">ErfK/YbiS/YcfS/YnhG family protein</fullName>
    </submittedName>
</protein>
<evidence type="ECO:0000256" key="5">
    <source>
        <dbReference type="ARBA" id="ARBA00022960"/>
    </source>
</evidence>
<organism evidence="15">
    <name type="scientific">uncultured Mycobacteriales bacterium</name>
    <dbReference type="NCBI Taxonomy" id="581187"/>
    <lineage>
        <taxon>Bacteria</taxon>
        <taxon>Bacillati</taxon>
        <taxon>Actinomycetota</taxon>
        <taxon>Actinomycetes</taxon>
        <taxon>Mycobacteriales</taxon>
        <taxon>environmental samples</taxon>
    </lineage>
</organism>
<keyword evidence="3" id="KW-0808">Transferase</keyword>
<comment type="pathway">
    <text evidence="1 13">Cell wall biogenesis; peptidoglycan biosynthesis.</text>
</comment>
<dbReference type="InterPro" id="IPR041280">
    <property type="entry name" value="Big_10"/>
</dbReference>
<evidence type="ECO:0000256" key="6">
    <source>
        <dbReference type="ARBA" id="ARBA00022984"/>
    </source>
</evidence>
<keyword evidence="6 13" id="KW-0573">Peptidoglycan synthesis</keyword>
<keyword evidence="2" id="KW-1003">Cell membrane</keyword>
<keyword evidence="8" id="KW-0564">Palmitate</keyword>
<name>A0A6J4J3J4_9ACTN</name>
<evidence type="ECO:0000256" key="8">
    <source>
        <dbReference type="ARBA" id="ARBA00023139"/>
    </source>
</evidence>
<feature type="active site" description="Proton donor/acceptor" evidence="13">
    <location>
        <position position="275"/>
    </location>
</feature>
<dbReference type="AlphaFoldDB" id="A0A6J4J3J4"/>
<dbReference type="SUPFAM" id="SSF141523">
    <property type="entry name" value="L,D-transpeptidase catalytic domain-like"/>
    <property type="match status" value="1"/>
</dbReference>
<dbReference type="FunFam" id="2.40.440.10:FF:000005">
    <property type="entry name" value="L,D-transpeptidase 2"/>
    <property type="match status" value="1"/>
</dbReference>
<keyword evidence="4" id="KW-0732">Signal</keyword>
<feature type="non-terminal residue" evidence="15">
    <location>
        <position position="1"/>
    </location>
</feature>
<dbReference type="GO" id="GO:0071555">
    <property type="term" value="P:cell wall organization"/>
    <property type="evidence" value="ECO:0007669"/>
    <property type="project" value="UniProtKB-UniRule"/>
</dbReference>
<keyword evidence="11 13" id="KW-0961">Cell wall biogenesis/degradation</keyword>
<keyword evidence="10" id="KW-0012">Acyltransferase</keyword>
<reference evidence="15" key="1">
    <citation type="submission" date="2020-02" db="EMBL/GenBank/DDBJ databases">
        <authorList>
            <person name="Meier V. D."/>
        </authorList>
    </citation>
    <scope>NUCLEOTIDE SEQUENCE</scope>
    <source>
        <strain evidence="15">AVDCRST_MAG41</strain>
    </source>
</reference>
<dbReference type="GO" id="GO:0071972">
    <property type="term" value="F:peptidoglycan L,D-transpeptidase activity"/>
    <property type="evidence" value="ECO:0007669"/>
    <property type="project" value="TreeGrafter"/>
</dbReference>
<dbReference type="UniPathway" id="UPA00219"/>
<keyword evidence="5 13" id="KW-0133">Cell shape</keyword>
<accession>A0A6J4J3J4</accession>
<evidence type="ECO:0000256" key="13">
    <source>
        <dbReference type="PROSITE-ProRule" id="PRU01373"/>
    </source>
</evidence>
<dbReference type="CDD" id="cd13432">
    <property type="entry name" value="LDT_IgD_like_2"/>
    <property type="match status" value="1"/>
</dbReference>
<dbReference type="GO" id="GO:0016746">
    <property type="term" value="F:acyltransferase activity"/>
    <property type="evidence" value="ECO:0007669"/>
    <property type="project" value="UniProtKB-KW"/>
</dbReference>
<dbReference type="GO" id="GO:0008360">
    <property type="term" value="P:regulation of cell shape"/>
    <property type="evidence" value="ECO:0007669"/>
    <property type="project" value="UniProtKB-UniRule"/>
</dbReference>
<dbReference type="PANTHER" id="PTHR30582">
    <property type="entry name" value="L,D-TRANSPEPTIDASE"/>
    <property type="match status" value="1"/>
</dbReference>
<dbReference type="CDD" id="cd16913">
    <property type="entry name" value="YkuD_like"/>
    <property type="match status" value="1"/>
</dbReference>
<dbReference type="Gene3D" id="2.60.40.3710">
    <property type="match status" value="1"/>
</dbReference>
<evidence type="ECO:0000256" key="11">
    <source>
        <dbReference type="ARBA" id="ARBA00023316"/>
    </source>
</evidence>
<dbReference type="PROSITE" id="PS52029">
    <property type="entry name" value="LD_TPASE"/>
    <property type="match status" value="1"/>
</dbReference>
<evidence type="ECO:0000313" key="15">
    <source>
        <dbReference type="EMBL" id="CAA9269500.1"/>
    </source>
</evidence>
<evidence type="ECO:0000256" key="7">
    <source>
        <dbReference type="ARBA" id="ARBA00023136"/>
    </source>
</evidence>
<dbReference type="Pfam" id="PF17964">
    <property type="entry name" value="Big_10"/>
    <property type="match status" value="1"/>
</dbReference>
<evidence type="ECO:0000256" key="4">
    <source>
        <dbReference type="ARBA" id="ARBA00022729"/>
    </source>
</evidence>
<dbReference type="InterPro" id="IPR050979">
    <property type="entry name" value="LD-transpeptidase"/>
</dbReference>
<dbReference type="Gene3D" id="2.60.40.3780">
    <property type="match status" value="1"/>
</dbReference>
<feature type="active site" description="Nucleophile" evidence="13">
    <location>
        <position position="293"/>
    </location>
</feature>
<dbReference type="InterPro" id="IPR038063">
    <property type="entry name" value="Transpep_catalytic_dom"/>
</dbReference>
<evidence type="ECO:0000256" key="12">
    <source>
        <dbReference type="ARBA" id="ARBA00060592"/>
    </source>
</evidence>
<dbReference type="Pfam" id="PF03734">
    <property type="entry name" value="YkuD"/>
    <property type="match status" value="1"/>
</dbReference>
<evidence type="ECO:0000259" key="14">
    <source>
        <dbReference type="PROSITE" id="PS52029"/>
    </source>
</evidence>
<proteinExistence type="predicted"/>
<evidence type="ECO:0000256" key="2">
    <source>
        <dbReference type="ARBA" id="ARBA00022475"/>
    </source>
</evidence>
<keyword evidence="9" id="KW-0449">Lipoprotein</keyword>
<evidence type="ECO:0000256" key="1">
    <source>
        <dbReference type="ARBA" id="ARBA00004752"/>
    </source>
</evidence>
<comment type="pathway">
    <text evidence="12">Glycan biosynthesis.</text>
</comment>
<dbReference type="InterPro" id="IPR005490">
    <property type="entry name" value="LD_TPept_cat_dom"/>
</dbReference>
<dbReference type="GO" id="GO:0018104">
    <property type="term" value="P:peptidoglycan-protein cross-linking"/>
    <property type="evidence" value="ECO:0007669"/>
    <property type="project" value="TreeGrafter"/>
</dbReference>
<dbReference type="GO" id="GO:0005576">
    <property type="term" value="C:extracellular region"/>
    <property type="evidence" value="ECO:0007669"/>
    <property type="project" value="TreeGrafter"/>
</dbReference>
<feature type="domain" description="L,D-TPase catalytic" evidence="14">
    <location>
        <begin position="191"/>
        <end position="324"/>
    </location>
</feature>
<dbReference type="EMBL" id="CADCTP010000258">
    <property type="protein sequence ID" value="CAA9269500.1"/>
    <property type="molecule type" value="Genomic_DNA"/>
</dbReference>
<evidence type="ECO:0000256" key="10">
    <source>
        <dbReference type="ARBA" id="ARBA00023315"/>
    </source>
</evidence>
<gene>
    <name evidence="15" type="ORF">AVDCRST_MAG41-2778</name>
</gene>
<dbReference type="PANTHER" id="PTHR30582:SF2">
    <property type="entry name" value="L,D-TRANSPEPTIDASE YCIB-RELATED"/>
    <property type="match status" value="1"/>
</dbReference>
<keyword evidence="7" id="KW-0472">Membrane</keyword>
<sequence length="342" mass="36829">VAVSPAAGAAAVPPGEPVTVRADGGTLSRVAVSGGVRGTMDAARMTWTSTDELKFGTRYTVTAEATDAGGRTATATSAFTTATAARTVFPAVSPLTGTTVGVGMPIRVFFDNPVTDRATALARMKVSTSVPTEGAWRWFSDRQVHWRPKEYWTAGTKVALDTDLRGIRLAPGSYGSDNADRRIEFTIGRSHVSVADARTHTMKVYVDGKLAKTFPASLGKMVKGRYTRSGVHVVTEKRRRMTMDSTTYGLALDAGGYRTPVEYATRISNSGEFVHAAPWSVRQQGRENVSHGCINLSPANAAWFFRIAQPGDVVDVVGTPVKLTAKETDVPDWTIPWSQWEN</sequence>
<evidence type="ECO:0000256" key="3">
    <source>
        <dbReference type="ARBA" id="ARBA00022679"/>
    </source>
</evidence>